<proteinExistence type="predicted"/>
<keyword evidence="3" id="KW-1185">Reference proteome</keyword>
<dbReference type="Proteomes" id="UP000807159">
    <property type="component" value="Chromosome 2"/>
</dbReference>
<name>A0A8T2ZL28_POPDE</name>
<protein>
    <submittedName>
        <fullName evidence="2">Uncharacterized protein</fullName>
    </submittedName>
</protein>
<evidence type="ECO:0000313" key="2">
    <source>
        <dbReference type="EMBL" id="KAH8518011.1"/>
    </source>
</evidence>
<evidence type="ECO:0000256" key="1">
    <source>
        <dbReference type="SAM" id="MobiDB-lite"/>
    </source>
</evidence>
<sequence length="140" mass="15092">MAKNKCKPTSRRPPVHSQQQLQVDLPDNSVLALDKYLIYADEGSVPQQIISSPSTLDHVLVEDCSDEDDYDEDEMDYSNSGGSSKFFCSLVPSSTGKQLEVTLNNVSKVSPLCGSGKSTLLVATPTKSITSPVPVLQSNT</sequence>
<feature type="compositionally biased region" description="Basic residues" evidence="1">
    <location>
        <begin position="1"/>
        <end position="14"/>
    </location>
</feature>
<feature type="region of interest" description="Disordered" evidence="1">
    <location>
        <begin position="1"/>
        <end position="21"/>
    </location>
</feature>
<reference evidence="2" key="1">
    <citation type="journal article" date="2021" name="J. Hered.">
        <title>Genome Assembly of Salicaceae Populus deltoides (Eastern Cottonwood) I-69 Based on Nanopore Sequencing and Hi-C Technologies.</title>
        <authorList>
            <person name="Bai S."/>
            <person name="Wu H."/>
            <person name="Zhang J."/>
            <person name="Pan Z."/>
            <person name="Zhao W."/>
            <person name="Li Z."/>
            <person name="Tong C."/>
        </authorList>
    </citation>
    <scope>NUCLEOTIDE SEQUENCE</scope>
    <source>
        <tissue evidence="2">Leaf</tissue>
    </source>
</reference>
<comment type="caution">
    <text evidence="2">The sequence shown here is derived from an EMBL/GenBank/DDBJ whole genome shotgun (WGS) entry which is preliminary data.</text>
</comment>
<accession>A0A8T2ZL28</accession>
<organism evidence="2 3">
    <name type="scientific">Populus deltoides</name>
    <name type="common">Eastern poplar</name>
    <name type="synonym">Eastern cottonwood</name>
    <dbReference type="NCBI Taxonomy" id="3696"/>
    <lineage>
        <taxon>Eukaryota</taxon>
        <taxon>Viridiplantae</taxon>
        <taxon>Streptophyta</taxon>
        <taxon>Embryophyta</taxon>
        <taxon>Tracheophyta</taxon>
        <taxon>Spermatophyta</taxon>
        <taxon>Magnoliopsida</taxon>
        <taxon>eudicotyledons</taxon>
        <taxon>Gunneridae</taxon>
        <taxon>Pentapetalae</taxon>
        <taxon>rosids</taxon>
        <taxon>fabids</taxon>
        <taxon>Malpighiales</taxon>
        <taxon>Salicaceae</taxon>
        <taxon>Saliceae</taxon>
        <taxon>Populus</taxon>
    </lineage>
</organism>
<evidence type="ECO:0000313" key="3">
    <source>
        <dbReference type="Proteomes" id="UP000807159"/>
    </source>
</evidence>
<gene>
    <name evidence="2" type="ORF">H0E87_005792</name>
</gene>
<dbReference type="AlphaFoldDB" id="A0A8T2ZL28"/>
<dbReference type="EMBL" id="JACEGQ020000002">
    <property type="protein sequence ID" value="KAH8518011.1"/>
    <property type="molecule type" value="Genomic_DNA"/>
</dbReference>